<organism evidence="6 7">
    <name type="scientific">Sphingobium chungbukense</name>
    <dbReference type="NCBI Taxonomy" id="56193"/>
    <lineage>
        <taxon>Bacteria</taxon>
        <taxon>Pseudomonadati</taxon>
        <taxon>Pseudomonadota</taxon>
        <taxon>Alphaproteobacteria</taxon>
        <taxon>Sphingomonadales</taxon>
        <taxon>Sphingomonadaceae</taxon>
        <taxon>Sphingobium</taxon>
    </lineage>
</organism>
<name>A0A0M3AT88_9SPHN</name>
<dbReference type="GO" id="GO:0003677">
    <property type="term" value="F:DNA binding"/>
    <property type="evidence" value="ECO:0007669"/>
    <property type="project" value="UniProtKB-KW"/>
</dbReference>
<dbReference type="Gene3D" id="1.10.10.10">
    <property type="entry name" value="Winged helix-like DNA-binding domain superfamily/Winged helix DNA-binding domain"/>
    <property type="match status" value="1"/>
</dbReference>
<evidence type="ECO:0000313" key="6">
    <source>
        <dbReference type="EMBL" id="KKW91729.1"/>
    </source>
</evidence>
<comment type="caution">
    <text evidence="6">The sequence shown here is derived from an EMBL/GenBank/DDBJ whole genome shotgun (WGS) entry which is preliminary data.</text>
</comment>
<dbReference type="Gene3D" id="3.40.190.10">
    <property type="entry name" value="Periplasmic binding protein-like II"/>
    <property type="match status" value="2"/>
</dbReference>
<dbReference type="GO" id="GO:0003700">
    <property type="term" value="F:DNA-binding transcription factor activity"/>
    <property type="evidence" value="ECO:0007669"/>
    <property type="project" value="InterPro"/>
</dbReference>
<protein>
    <recommendedName>
        <fullName evidence="5">HTH lysR-type domain-containing protein</fullName>
    </recommendedName>
</protein>
<dbReference type="Proteomes" id="UP000033874">
    <property type="component" value="Unassembled WGS sequence"/>
</dbReference>
<dbReference type="SUPFAM" id="SSF53850">
    <property type="entry name" value="Periplasmic binding protein-like II"/>
    <property type="match status" value="1"/>
</dbReference>
<dbReference type="PANTHER" id="PTHR30419">
    <property type="entry name" value="HTH-TYPE TRANSCRIPTIONAL REGULATOR YBHD"/>
    <property type="match status" value="1"/>
</dbReference>
<evidence type="ECO:0000256" key="1">
    <source>
        <dbReference type="ARBA" id="ARBA00009437"/>
    </source>
</evidence>
<evidence type="ECO:0000256" key="4">
    <source>
        <dbReference type="ARBA" id="ARBA00023163"/>
    </source>
</evidence>
<proteinExistence type="inferred from homology"/>
<evidence type="ECO:0000256" key="2">
    <source>
        <dbReference type="ARBA" id="ARBA00023015"/>
    </source>
</evidence>
<comment type="similarity">
    <text evidence="1">Belongs to the LysR transcriptional regulatory family.</text>
</comment>
<keyword evidence="7" id="KW-1185">Reference proteome</keyword>
<dbReference type="PATRIC" id="fig|56193.3.peg.2362"/>
<dbReference type="Pfam" id="PF00126">
    <property type="entry name" value="HTH_1"/>
    <property type="match status" value="1"/>
</dbReference>
<dbReference type="PANTHER" id="PTHR30419:SF8">
    <property type="entry name" value="NITROGEN ASSIMILATION TRANSCRIPTIONAL ACTIVATOR-RELATED"/>
    <property type="match status" value="1"/>
</dbReference>
<keyword evidence="2" id="KW-0805">Transcription regulation</keyword>
<dbReference type="PROSITE" id="PS50931">
    <property type="entry name" value="HTH_LYSR"/>
    <property type="match status" value="1"/>
</dbReference>
<feature type="domain" description="HTH lysR-type" evidence="5">
    <location>
        <begin position="1"/>
        <end position="58"/>
    </location>
</feature>
<dbReference type="SUPFAM" id="SSF46785">
    <property type="entry name" value="Winged helix' DNA-binding domain"/>
    <property type="match status" value="1"/>
</dbReference>
<dbReference type="InterPro" id="IPR005119">
    <property type="entry name" value="LysR_subst-bd"/>
</dbReference>
<sequence>MEIRQLRHFLALMETASYWRAAEQCNLTPQALSKSIRRFEESLGVRLFDRDSRSVKPTLFADRIAPWAANIDAEARSLRRELDQLLGTGTNQLAIGAGAAAAMEIAAAAILAVREHNPKLSVTVMEGTIESLIPQLCSGKLDVVVGILTTDTIEPIVGHQILKVERYHVFGRADHPLAGRAAVPLSELAAYPWITGADDDRAMDEVRESFDRHGLNLPAAQFRTDSVTFAVSLVQQSDALFLLPLEMVRRDVEAGKLAVLDVDAEPWTRPTAVFYRKNSTRSPDSVRFLQKVRALVEARGLAPTPEATAGCL</sequence>
<evidence type="ECO:0000256" key="3">
    <source>
        <dbReference type="ARBA" id="ARBA00023125"/>
    </source>
</evidence>
<evidence type="ECO:0000259" key="5">
    <source>
        <dbReference type="PROSITE" id="PS50931"/>
    </source>
</evidence>
<reference evidence="6 7" key="1">
    <citation type="submission" date="2015-04" db="EMBL/GenBank/DDBJ databases">
        <title>Genome sequence of aromatic hydrocarbons-degrading Sphingobium chungbukense DJ77.</title>
        <authorList>
            <person name="Kim Y.-C."/>
            <person name="Chae J.-C."/>
        </authorList>
    </citation>
    <scope>NUCLEOTIDE SEQUENCE [LARGE SCALE GENOMIC DNA]</scope>
    <source>
        <strain evidence="6 7">DJ77</strain>
    </source>
</reference>
<accession>A0A0M3AT88</accession>
<dbReference type="InterPro" id="IPR036390">
    <property type="entry name" value="WH_DNA-bd_sf"/>
</dbReference>
<dbReference type="InterPro" id="IPR000847">
    <property type="entry name" value="LysR_HTH_N"/>
</dbReference>
<evidence type="ECO:0000313" key="7">
    <source>
        <dbReference type="Proteomes" id="UP000033874"/>
    </source>
</evidence>
<dbReference type="Pfam" id="PF03466">
    <property type="entry name" value="LysR_substrate"/>
    <property type="match status" value="1"/>
</dbReference>
<dbReference type="InterPro" id="IPR036388">
    <property type="entry name" value="WH-like_DNA-bd_sf"/>
</dbReference>
<dbReference type="STRING" id="56193.YP76_11370"/>
<keyword evidence="4" id="KW-0804">Transcription</keyword>
<dbReference type="EMBL" id="LBIC01000005">
    <property type="protein sequence ID" value="KKW91729.1"/>
    <property type="molecule type" value="Genomic_DNA"/>
</dbReference>
<gene>
    <name evidence="6" type="ORF">YP76_11370</name>
</gene>
<keyword evidence="3" id="KW-0238">DNA-binding</keyword>
<dbReference type="InterPro" id="IPR050950">
    <property type="entry name" value="HTH-type_LysR_regulators"/>
</dbReference>
<dbReference type="AlphaFoldDB" id="A0A0M3AT88"/>
<dbReference type="GO" id="GO:0005829">
    <property type="term" value="C:cytosol"/>
    <property type="evidence" value="ECO:0007669"/>
    <property type="project" value="TreeGrafter"/>
</dbReference>